<dbReference type="Proteomes" id="UP001057452">
    <property type="component" value="Chromosome 15"/>
</dbReference>
<gene>
    <name evidence="1" type="ORF">KUCAC02_025376</name>
</gene>
<accession>A0ACB9VV41</accession>
<comment type="caution">
    <text evidence="1">The sequence shown here is derived from an EMBL/GenBank/DDBJ whole genome shotgun (WGS) entry which is preliminary data.</text>
</comment>
<organism evidence="1 2">
    <name type="scientific">Chaenocephalus aceratus</name>
    <name type="common">Blackfin icefish</name>
    <name type="synonym">Chaenichthys aceratus</name>
    <dbReference type="NCBI Taxonomy" id="36190"/>
    <lineage>
        <taxon>Eukaryota</taxon>
        <taxon>Metazoa</taxon>
        <taxon>Chordata</taxon>
        <taxon>Craniata</taxon>
        <taxon>Vertebrata</taxon>
        <taxon>Euteleostomi</taxon>
        <taxon>Actinopterygii</taxon>
        <taxon>Neopterygii</taxon>
        <taxon>Teleostei</taxon>
        <taxon>Neoteleostei</taxon>
        <taxon>Acanthomorphata</taxon>
        <taxon>Eupercaria</taxon>
        <taxon>Perciformes</taxon>
        <taxon>Notothenioidei</taxon>
        <taxon>Channichthyidae</taxon>
        <taxon>Chaenocephalus</taxon>
    </lineage>
</organism>
<evidence type="ECO:0000313" key="1">
    <source>
        <dbReference type="EMBL" id="KAI4803727.1"/>
    </source>
</evidence>
<proteinExistence type="predicted"/>
<name>A0ACB9VV41_CHAAC</name>
<reference evidence="1" key="1">
    <citation type="submission" date="2022-05" db="EMBL/GenBank/DDBJ databases">
        <title>Chromosome-level genome of Chaenocephalus aceratus.</title>
        <authorList>
            <person name="Park H."/>
        </authorList>
    </citation>
    <scope>NUCLEOTIDE SEQUENCE</scope>
    <source>
        <strain evidence="1">KU_202001</strain>
    </source>
</reference>
<dbReference type="EMBL" id="CM043799">
    <property type="protein sequence ID" value="KAI4803727.1"/>
    <property type="molecule type" value="Genomic_DNA"/>
</dbReference>
<keyword evidence="2" id="KW-1185">Reference proteome</keyword>
<sequence length="19" mass="2247">MLKASSYQRKVVHQVVILF</sequence>
<evidence type="ECO:0000313" key="2">
    <source>
        <dbReference type="Proteomes" id="UP001057452"/>
    </source>
</evidence>
<protein>
    <submittedName>
        <fullName evidence="1">Uncharacterized protein</fullName>
    </submittedName>
</protein>